<gene>
    <name evidence="2" type="ORF">GQS65_20710</name>
</gene>
<dbReference type="Proteomes" id="UP000451471">
    <property type="component" value="Unassembled WGS sequence"/>
</dbReference>
<evidence type="ECO:0000313" key="2">
    <source>
        <dbReference type="EMBL" id="MWG36875.1"/>
    </source>
</evidence>
<evidence type="ECO:0000256" key="1">
    <source>
        <dbReference type="SAM" id="Phobius"/>
    </source>
</evidence>
<keyword evidence="1" id="KW-0472">Membrane</keyword>
<proteinExistence type="predicted"/>
<accession>A0A6B0GXK8</accession>
<keyword evidence="1" id="KW-1133">Transmembrane helix</keyword>
<evidence type="ECO:0008006" key="4">
    <source>
        <dbReference type="Google" id="ProtNLM"/>
    </source>
</evidence>
<protein>
    <recommendedName>
        <fullName evidence="4">Major facilitator superfamily (MFS) profile domain-containing protein</fullName>
    </recommendedName>
</protein>
<organism evidence="2 3">
    <name type="scientific">Halomarina oriensis</name>
    <dbReference type="NCBI Taxonomy" id="671145"/>
    <lineage>
        <taxon>Archaea</taxon>
        <taxon>Methanobacteriati</taxon>
        <taxon>Methanobacteriota</taxon>
        <taxon>Stenosarchaea group</taxon>
        <taxon>Halobacteria</taxon>
        <taxon>Halobacteriales</taxon>
        <taxon>Natronomonadaceae</taxon>
        <taxon>Halomarina</taxon>
    </lineage>
</organism>
<dbReference type="AlphaFoldDB" id="A0A6B0GXK8"/>
<name>A0A6B0GXK8_9EURY</name>
<keyword evidence="3" id="KW-1185">Reference proteome</keyword>
<evidence type="ECO:0000313" key="3">
    <source>
        <dbReference type="Proteomes" id="UP000451471"/>
    </source>
</evidence>
<feature type="transmembrane region" description="Helical" evidence="1">
    <location>
        <begin position="43"/>
        <end position="63"/>
    </location>
</feature>
<feature type="transmembrane region" description="Helical" evidence="1">
    <location>
        <begin position="16"/>
        <end position="37"/>
    </location>
</feature>
<sequence length="73" mass="7771">MVGPMTTEERSQYMRWLKLGFVLLIGVSAGLITLLGSPTLLEVALVTGVGLVFGAIVVAVVFPGTGEVKRVRR</sequence>
<keyword evidence="1" id="KW-0812">Transmembrane</keyword>
<comment type="caution">
    <text evidence="2">The sequence shown here is derived from an EMBL/GenBank/DDBJ whole genome shotgun (WGS) entry which is preliminary data.</text>
</comment>
<dbReference type="RefSeq" id="WP_158206525.1">
    <property type="nucleotide sequence ID" value="NZ_WSZK01000043.1"/>
</dbReference>
<dbReference type="OrthoDB" id="330458at2157"/>
<dbReference type="EMBL" id="WSZK01000043">
    <property type="protein sequence ID" value="MWG36875.1"/>
    <property type="molecule type" value="Genomic_DNA"/>
</dbReference>
<reference evidence="2 3" key="1">
    <citation type="submission" date="2019-12" db="EMBL/GenBank/DDBJ databases">
        <title>Halocatena pleomorpha gen. nov. sp. nov., an extremely halophilic archaeon of family Halobacteriaceae isolated from saltpan soil.</title>
        <authorList>
            <person name="Pal Y."/>
            <person name="Verma A."/>
            <person name="Krishnamurthi S."/>
            <person name="Kumar P."/>
        </authorList>
    </citation>
    <scope>NUCLEOTIDE SEQUENCE [LARGE SCALE GENOMIC DNA]</scope>
    <source>
        <strain evidence="2 3">JCM 16495</strain>
    </source>
</reference>